<feature type="domain" description="EF-hand" evidence="4">
    <location>
        <begin position="42"/>
        <end position="77"/>
    </location>
</feature>
<dbReference type="Gene3D" id="2.70.130.10">
    <property type="entry name" value="Mannose-6-phosphate receptor binding domain"/>
    <property type="match status" value="1"/>
</dbReference>
<gene>
    <name evidence="6" type="ORF">AGLY_013769</name>
</gene>
<dbReference type="InterPro" id="IPR044865">
    <property type="entry name" value="MRH_dom"/>
</dbReference>
<organism evidence="6 7">
    <name type="scientific">Aphis glycines</name>
    <name type="common">Soybean aphid</name>
    <dbReference type="NCBI Taxonomy" id="307491"/>
    <lineage>
        <taxon>Eukaryota</taxon>
        <taxon>Metazoa</taxon>
        <taxon>Ecdysozoa</taxon>
        <taxon>Arthropoda</taxon>
        <taxon>Hexapoda</taxon>
        <taxon>Insecta</taxon>
        <taxon>Pterygota</taxon>
        <taxon>Neoptera</taxon>
        <taxon>Paraneoptera</taxon>
        <taxon>Hemiptera</taxon>
        <taxon>Sternorrhyncha</taxon>
        <taxon>Aphidomorpha</taxon>
        <taxon>Aphidoidea</taxon>
        <taxon>Aphididae</taxon>
        <taxon>Aphidini</taxon>
        <taxon>Aphis</taxon>
        <taxon>Aphis</taxon>
    </lineage>
</organism>
<proteinExistence type="predicted"/>
<accession>A0A6G0T505</accession>
<sequence>MDKIILLMAKIKDAQFKRSILFNDKEVAKEKEEKTIKEEKSNQQNKAIKIFNEIDTNKNNKIEMEEVIAYSTFDQNKDGLVSQDEVNYFMENKKEFDLKDFLSNGWNRVNLLIFTKSFDEKQHLDKKNIKKEFLNQDFNYNSENETEIYNIEDIEAVRLNKLLYTEKTKIIIDESKKAQVLFKEADQIVKDLQKQLYDVRKSLSKNFGSEDEFAALDGQCYELTNDEYVYKLCLFENITQRPIKGGPEVILGVWKGWTNFINDEPQYHTMLYDRGQYCLNHYQRFAYVHLSCGLEPKLISVSELNRCEYIMEFELPSVCVIQDTKYLRKLEREEL</sequence>
<dbReference type="PROSITE" id="PS00018">
    <property type="entry name" value="EF_HAND_1"/>
    <property type="match status" value="1"/>
</dbReference>
<dbReference type="InterPro" id="IPR009011">
    <property type="entry name" value="Man6P_isomerase_rcpt-bd_dom_sf"/>
</dbReference>
<dbReference type="PROSITE" id="PS51914">
    <property type="entry name" value="MRH"/>
    <property type="match status" value="1"/>
</dbReference>
<evidence type="ECO:0000259" key="5">
    <source>
        <dbReference type="PROSITE" id="PS51914"/>
    </source>
</evidence>
<name>A0A6G0T505_APHGL</name>
<dbReference type="InterPro" id="IPR036607">
    <property type="entry name" value="PRKCSH"/>
</dbReference>
<dbReference type="InterPro" id="IPR018247">
    <property type="entry name" value="EF_Hand_1_Ca_BS"/>
</dbReference>
<dbReference type="SUPFAM" id="SSF50911">
    <property type="entry name" value="Mannose 6-phosphate receptor domain"/>
    <property type="match status" value="1"/>
</dbReference>
<dbReference type="Pfam" id="PF13015">
    <property type="entry name" value="PRKCSH_1"/>
    <property type="match status" value="1"/>
</dbReference>
<keyword evidence="2" id="KW-0106">Calcium</keyword>
<evidence type="ECO:0000313" key="6">
    <source>
        <dbReference type="EMBL" id="KAE9526138.1"/>
    </source>
</evidence>
<dbReference type="PROSITE" id="PS50222">
    <property type="entry name" value="EF_HAND_2"/>
    <property type="match status" value="1"/>
</dbReference>
<dbReference type="InterPro" id="IPR011992">
    <property type="entry name" value="EF-hand-dom_pair"/>
</dbReference>
<evidence type="ECO:0008006" key="8">
    <source>
        <dbReference type="Google" id="ProtNLM"/>
    </source>
</evidence>
<dbReference type="SUPFAM" id="SSF47473">
    <property type="entry name" value="EF-hand"/>
    <property type="match status" value="1"/>
</dbReference>
<keyword evidence="7" id="KW-1185">Reference proteome</keyword>
<dbReference type="GO" id="GO:0006491">
    <property type="term" value="P:N-glycan processing"/>
    <property type="evidence" value="ECO:0007669"/>
    <property type="project" value="TreeGrafter"/>
</dbReference>
<reference evidence="6 7" key="1">
    <citation type="submission" date="2019-08" db="EMBL/GenBank/DDBJ databases">
        <title>The genome of the soybean aphid Biotype 1, its phylome, world population structure and adaptation to the North American continent.</title>
        <authorList>
            <person name="Giordano R."/>
            <person name="Donthu R.K."/>
            <person name="Hernandez A.G."/>
            <person name="Wright C.L."/>
            <person name="Zimin A.V."/>
        </authorList>
    </citation>
    <scope>NUCLEOTIDE SEQUENCE [LARGE SCALE GENOMIC DNA]</scope>
    <source>
        <tissue evidence="6">Whole aphids</tissue>
    </source>
</reference>
<evidence type="ECO:0000313" key="7">
    <source>
        <dbReference type="Proteomes" id="UP000475862"/>
    </source>
</evidence>
<dbReference type="PANTHER" id="PTHR12630">
    <property type="entry name" value="N-LINKED OLIGOSACCHARIDE PROCESSING"/>
    <property type="match status" value="1"/>
</dbReference>
<dbReference type="OrthoDB" id="28322at2759"/>
<feature type="domain" description="MRH" evidence="5">
    <location>
        <begin position="218"/>
        <end position="321"/>
    </location>
</feature>
<dbReference type="GO" id="GO:0017177">
    <property type="term" value="C:glucosidase II complex"/>
    <property type="evidence" value="ECO:0007669"/>
    <property type="project" value="TreeGrafter"/>
</dbReference>
<evidence type="ECO:0000256" key="3">
    <source>
        <dbReference type="ARBA" id="ARBA00023157"/>
    </source>
</evidence>
<dbReference type="InterPro" id="IPR002048">
    <property type="entry name" value="EF_hand_dom"/>
</dbReference>
<evidence type="ECO:0000256" key="1">
    <source>
        <dbReference type="ARBA" id="ARBA00022729"/>
    </source>
</evidence>
<dbReference type="Proteomes" id="UP000475862">
    <property type="component" value="Unassembled WGS sequence"/>
</dbReference>
<keyword evidence="1" id="KW-0732">Signal</keyword>
<dbReference type="InterPro" id="IPR039794">
    <property type="entry name" value="Gtb1-like"/>
</dbReference>
<dbReference type="PANTHER" id="PTHR12630:SF1">
    <property type="entry name" value="GLUCOSIDASE 2 SUBUNIT BETA"/>
    <property type="match status" value="1"/>
</dbReference>
<comment type="caution">
    <text evidence="6">The sequence shown here is derived from an EMBL/GenBank/DDBJ whole genome shotgun (WGS) entry which is preliminary data.</text>
</comment>
<dbReference type="Gene3D" id="1.10.238.10">
    <property type="entry name" value="EF-hand"/>
    <property type="match status" value="1"/>
</dbReference>
<keyword evidence="3" id="KW-1015">Disulfide bond</keyword>
<evidence type="ECO:0000259" key="4">
    <source>
        <dbReference type="PROSITE" id="PS50222"/>
    </source>
</evidence>
<evidence type="ECO:0000256" key="2">
    <source>
        <dbReference type="ARBA" id="ARBA00022837"/>
    </source>
</evidence>
<dbReference type="Pfam" id="PF13202">
    <property type="entry name" value="EF-hand_5"/>
    <property type="match status" value="1"/>
</dbReference>
<dbReference type="AlphaFoldDB" id="A0A6G0T505"/>
<protein>
    <recommendedName>
        <fullName evidence="8">Glucosidase 2 subunit beta</fullName>
    </recommendedName>
</protein>
<dbReference type="GO" id="GO:0005509">
    <property type="term" value="F:calcium ion binding"/>
    <property type="evidence" value="ECO:0007669"/>
    <property type="project" value="InterPro"/>
</dbReference>
<dbReference type="EMBL" id="VYZN01000055">
    <property type="protein sequence ID" value="KAE9526138.1"/>
    <property type="molecule type" value="Genomic_DNA"/>
</dbReference>